<evidence type="ECO:0000313" key="3">
    <source>
        <dbReference type="Proteomes" id="UP000654004"/>
    </source>
</evidence>
<dbReference type="EMBL" id="BMQW01000006">
    <property type="protein sequence ID" value="GGP91144.1"/>
    <property type="molecule type" value="Genomic_DNA"/>
</dbReference>
<evidence type="ECO:0008006" key="4">
    <source>
        <dbReference type="Google" id="ProtNLM"/>
    </source>
</evidence>
<organism evidence="2 3">
    <name type="scientific">Shewanella ulleungensis</name>
    <dbReference type="NCBI Taxonomy" id="2282699"/>
    <lineage>
        <taxon>Bacteria</taxon>
        <taxon>Pseudomonadati</taxon>
        <taxon>Pseudomonadota</taxon>
        <taxon>Gammaproteobacteria</taxon>
        <taxon>Alteromonadales</taxon>
        <taxon>Shewanellaceae</taxon>
        <taxon>Shewanella</taxon>
    </lineage>
</organism>
<reference evidence="3" key="1">
    <citation type="journal article" date="2019" name="Int. J. Syst. Evol. Microbiol.">
        <title>The Global Catalogue of Microorganisms (GCM) 10K type strain sequencing project: providing services to taxonomists for standard genome sequencing and annotation.</title>
        <authorList>
            <consortium name="The Broad Institute Genomics Platform"/>
            <consortium name="The Broad Institute Genome Sequencing Center for Infectious Disease"/>
            <person name="Wu L."/>
            <person name="Ma J."/>
        </authorList>
    </citation>
    <scope>NUCLEOTIDE SEQUENCE [LARGE SCALE GENOMIC DNA]</scope>
    <source>
        <strain evidence="3">JCM 32305</strain>
    </source>
</reference>
<sequence>MTFGLGVLRYMKLNISYIKFAEVNMDNKRKLIQWLQETSFREVTLFVDFLVTAYISYFYVSQLVNASTEQLASIEWLSTVLFEVIVYSIALMVVSYIVLAFISDDELSRPMDVREKQINLVGYKYTAIILQVGVILALFQYNIAAQDFEFMQSSLPHLPLHILVGAFLIAELAHYGVQLYKGRSGDIYG</sequence>
<evidence type="ECO:0000256" key="1">
    <source>
        <dbReference type="SAM" id="Phobius"/>
    </source>
</evidence>
<keyword evidence="1" id="KW-0812">Transmembrane</keyword>
<keyword evidence="1" id="KW-1133">Transmembrane helix</keyword>
<evidence type="ECO:0000313" key="2">
    <source>
        <dbReference type="EMBL" id="GGP91144.1"/>
    </source>
</evidence>
<feature type="transmembrane region" description="Helical" evidence="1">
    <location>
        <begin position="43"/>
        <end position="60"/>
    </location>
</feature>
<keyword evidence="3" id="KW-1185">Reference proteome</keyword>
<protein>
    <recommendedName>
        <fullName evidence="4">DUF2975 domain-containing protein</fullName>
    </recommendedName>
</protein>
<dbReference type="Proteomes" id="UP000654004">
    <property type="component" value="Unassembled WGS sequence"/>
</dbReference>
<gene>
    <name evidence="2" type="ORF">GCM10009410_26550</name>
</gene>
<comment type="caution">
    <text evidence="2">The sequence shown here is derived from an EMBL/GenBank/DDBJ whole genome shotgun (WGS) entry which is preliminary data.</text>
</comment>
<name>A0ABQ2QSC3_9GAMM</name>
<accession>A0ABQ2QSC3</accession>
<keyword evidence="1" id="KW-0472">Membrane</keyword>
<feature type="transmembrane region" description="Helical" evidence="1">
    <location>
        <begin position="158"/>
        <end position="177"/>
    </location>
</feature>
<feature type="transmembrane region" description="Helical" evidence="1">
    <location>
        <begin position="123"/>
        <end position="143"/>
    </location>
</feature>
<proteinExistence type="predicted"/>
<feature type="transmembrane region" description="Helical" evidence="1">
    <location>
        <begin position="80"/>
        <end position="102"/>
    </location>
</feature>